<dbReference type="RefSeq" id="WP_016518557.1">
    <property type="nucleotide sequence ID" value="NZ_KE332512.1"/>
</dbReference>
<dbReference type="AlphaFoldDB" id="S3LC94"/>
<dbReference type="GeneID" id="301461280"/>
<dbReference type="HOGENOM" id="CLU_911969_0_0_12"/>
<gene>
    <name evidence="1" type="ORF">HMPREF1222_01104</name>
</gene>
<proteinExistence type="predicted"/>
<evidence type="ECO:0000313" key="2">
    <source>
        <dbReference type="Proteomes" id="UP000014605"/>
    </source>
</evidence>
<protein>
    <submittedName>
        <fullName evidence="1">Uncharacterized protein</fullName>
    </submittedName>
</protein>
<keyword evidence="2" id="KW-1185">Reference proteome</keyword>
<comment type="caution">
    <text evidence="1">The sequence shown here is derived from an EMBL/GenBank/DDBJ whole genome shotgun (WGS) entry which is preliminary data.</text>
</comment>
<reference evidence="1 2" key="1">
    <citation type="submission" date="2013-04" db="EMBL/GenBank/DDBJ databases">
        <title>The Genome Sequence of Treponema vincentii F0403.</title>
        <authorList>
            <consortium name="The Broad Institute Genomics Platform"/>
            <person name="Earl A."/>
            <person name="Ward D."/>
            <person name="Feldgarden M."/>
            <person name="Gevers D."/>
            <person name="Leonetti C."/>
            <person name="Izard J."/>
            <person name="Walker B."/>
            <person name="Young S."/>
            <person name="Zeng Q."/>
            <person name="Gargeya S."/>
            <person name="Fitzgerald M."/>
            <person name="Haas B."/>
            <person name="Abouelleil A."/>
            <person name="Allen A.W."/>
            <person name="Alvarado L."/>
            <person name="Arachchi H.M."/>
            <person name="Berlin A.M."/>
            <person name="Chapman S.B."/>
            <person name="Gainer-Dewar J."/>
            <person name="Goldberg J."/>
            <person name="Griggs A."/>
            <person name="Gujja S."/>
            <person name="Hansen M."/>
            <person name="Howarth C."/>
            <person name="Imamovic A."/>
            <person name="Ireland A."/>
            <person name="Larimer J."/>
            <person name="McCowan C."/>
            <person name="Murphy C."/>
            <person name="Pearson M."/>
            <person name="Poon T.W."/>
            <person name="Priest M."/>
            <person name="Roberts A."/>
            <person name="Saif S."/>
            <person name="Shea T."/>
            <person name="Sisk P."/>
            <person name="Sykes S."/>
            <person name="Wortman J."/>
            <person name="Nusbaum C."/>
            <person name="Birren B."/>
        </authorList>
    </citation>
    <scope>NUCLEOTIDE SEQUENCE [LARGE SCALE GENOMIC DNA]</scope>
    <source>
        <strain evidence="1 2">F0403</strain>
    </source>
</reference>
<evidence type="ECO:0000313" key="1">
    <source>
        <dbReference type="EMBL" id="EPF47280.1"/>
    </source>
</evidence>
<dbReference type="Proteomes" id="UP000014605">
    <property type="component" value="Unassembled WGS sequence"/>
</dbReference>
<dbReference type="InterPro" id="IPR026988">
    <property type="entry name" value="YaaC-like"/>
</dbReference>
<name>S3LC94_9SPIR</name>
<organism evidence="1 2">
    <name type="scientific">Treponema vincentii F0403</name>
    <dbReference type="NCBI Taxonomy" id="1125702"/>
    <lineage>
        <taxon>Bacteria</taxon>
        <taxon>Pseudomonadati</taxon>
        <taxon>Spirochaetota</taxon>
        <taxon>Spirochaetia</taxon>
        <taxon>Spirochaetales</taxon>
        <taxon>Treponemataceae</taxon>
        <taxon>Treponema</taxon>
    </lineage>
</organism>
<accession>S3LC94</accession>
<dbReference type="EMBL" id="ATFC01000007">
    <property type="protein sequence ID" value="EPF47280.1"/>
    <property type="molecule type" value="Genomic_DNA"/>
</dbReference>
<sequence>MRSFVLSVKNSIQENEGLINISVNNYLKKMKNGSSKLYLRHCFKQAVEYANLQSNASIETVPLIQFYSLLNLSKVFIIINNGIHNIKLSTLESMFSSHGATSKNVNDVSISNRGTFLELMKIQNPMSNNSYSLLQLYKRIPDLYEYLPMVFSDCKTDFVPVCYCQDYMYESGHMRAHWYFHWLVVDKTFYDKNLNNNDLYTIRDTTETKVVFSKVNIEDPLNDIIYFDCNGKLFLDSSISKDDELLSIYLIFLKYSSLVRYKPKNWYEKINSNELVIIEKMLRTMFFKFWAYIARKLTNRYEILI</sequence>
<dbReference type="Pfam" id="PF14175">
    <property type="entry name" value="YaaC"/>
    <property type="match status" value="1"/>
</dbReference>
<dbReference type="PATRIC" id="fig|1125702.3.peg.1143"/>